<dbReference type="CDD" id="cd00303">
    <property type="entry name" value="retropepsin_like"/>
    <property type="match status" value="1"/>
</dbReference>
<comment type="caution">
    <text evidence="1">The sequence shown here is derived from an EMBL/GenBank/DDBJ whole genome shotgun (WGS) entry which is preliminary data.</text>
</comment>
<keyword evidence="2" id="KW-1185">Reference proteome</keyword>
<gene>
    <name evidence="1" type="ORF">CR513_09736</name>
</gene>
<dbReference type="PANTHER" id="PTHR33067:SF9">
    <property type="entry name" value="RNA-DIRECTED DNA POLYMERASE"/>
    <property type="match status" value="1"/>
</dbReference>
<dbReference type="Proteomes" id="UP000257109">
    <property type="component" value="Unassembled WGS sequence"/>
</dbReference>
<dbReference type="AlphaFoldDB" id="A0A371HU36"/>
<protein>
    <submittedName>
        <fullName evidence="1">Uncharacterized protein</fullName>
    </submittedName>
</protein>
<reference evidence="1" key="1">
    <citation type="submission" date="2018-05" db="EMBL/GenBank/DDBJ databases">
        <title>Draft genome of Mucuna pruriens seed.</title>
        <authorList>
            <person name="Nnadi N.E."/>
            <person name="Vos R."/>
            <person name="Hasami M.H."/>
            <person name="Devisetty U.K."/>
            <person name="Aguiy J.C."/>
        </authorList>
    </citation>
    <scope>NUCLEOTIDE SEQUENCE [LARGE SCALE GENOMIC DNA]</scope>
    <source>
        <strain evidence="1">JCA_2017</strain>
    </source>
</reference>
<organism evidence="1 2">
    <name type="scientific">Mucuna pruriens</name>
    <name type="common">Velvet bean</name>
    <name type="synonym">Dolichos pruriens</name>
    <dbReference type="NCBI Taxonomy" id="157652"/>
    <lineage>
        <taxon>Eukaryota</taxon>
        <taxon>Viridiplantae</taxon>
        <taxon>Streptophyta</taxon>
        <taxon>Embryophyta</taxon>
        <taxon>Tracheophyta</taxon>
        <taxon>Spermatophyta</taxon>
        <taxon>Magnoliopsida</taxon>
        <taxon>eudicotyledons</taxon>
        <taxon>Gunneridae</taxon>
        <taxon>Pentapetalae</taxon>
        <taxon>rosids</taxon>
        <taxon>fabids</taxon>
        <taxon>Fabales</taxon>
        <taxon>Fabaceae</taxon>
        <taxon>Papilionoideae</taxon>
        <taxon>50 kb inversion clade</taxon>
        <taxon>NPAAA clade</taxon>
        <taxon>indigoferoid/millettioid clade</taxon>
        <taxon>Phaseoleae</taxon>
        <taxon>Mucuna</taxon>
    </lineage>
</organism>
<name>A0A371HU36_MUCPR</name>
<dbReference type="Gene3D" id="2.40.70.10">
    <property type="entry name" value="Acid Proteases"/>
    <property type="match status" value="1"/>
</dbReference>
<dbReference type="OrthoDB" id="778454at2759"/>
<proteinExistence type="predicted"/>
<dbReference type="InterPro" id="IPR021109">
    <property type="entry name" value="Peptidase_aspartic_dom_sf"/>
</dbReference>
<dbReference type="EMBL" id="QJKJ01001711">
    <property type="protein sequence ID" value="RDY06300.1"/>
    <property type="molecule type" value="Genomic_DNA"/>
</dbReference>
<dbReference type="PANTHER" id="PTHR33067">
    <property type="entry name" value="RNA-DIRECTED DNA POLYMERASE-RELATED"/>
    <property type="match status" value="1"/>
</dbReference>
<feature type="non-terminal residue" evidence="1">
    <location>
        <position position="1"/>
    </location>
</feature>
<accession>A0A371HU36</accession>
<sequence length="181" mass="19889">MQTGRLRANNSDDHHTDQVQIKGQSNLEFQQTMNSSNLQFQQNMSAIVQDFKMQVSQLATSISQLQSTESGNLPSQTIPNPRGNASVHHSTTIGDCPFADAMLDLGASINFMLTSIYKSLNCGDLEPTGITIQLANRSVVQPLSVLEDVLVQVDKLIFLADFYVLDMEDDTPGKWSTLILG</sequence>
<evidence type="ECO:0000313" key="1">
    <source>
        <dbReference type="EMBL" id="RDY06300.1"/>
    </source>
</evidence>
<evidence type="ECO:0000313" key="2">
    <source>
        <dbReference type="Proteomes" id="UP000257109"/>
    </source>
</evidence>